<dbReference type="PANTHER" id="PTHR42852:SF13">
    <property type="entry name" value="PROTEIN DIPZ"/>
    <property type="match status" value="1"/>
</dbReference>
<dbReference type="InterPro" id="IPR050553">
    <property type="entry name" value="Thioredoxin_ResA/DsbE_sf"/>
</dbReference>
<evidence type="ECO:0000313" key="3">
    <source>
        <dbReference type="EMBL" id="MFD1331245.1"/>
    </source>
</evidence>
<feature type="signal peptide" evidence="1">
    <location>
        <begin position="1"/>
        <end position="23"/>
    </location>
</feature>
<organism evidence="3 4">
    <name type="scientific">Methylopila musalis</name>
    <dbReference type="NCBI Taxonomy" id="1134781"/>
    <lineage>
        <taxon>Bacteria</taxon>
        <taxon>Pseudomonadati</taxon>
        <taxon>Pseudomonadota</taxon>
        <taxon>Alphaproteobacteria</taxon>
        <taxon>Hyphomicrobiales</taxon>
        <taxon>Methylopilaceae</taxon>
        <taxon>Methylopila</taxon>
    </lineage>
</organism>
<comment type="caution">
    <text evidence="3">The sequence shown here is derived from an EMBL/GenBank/DDBJ whole genome shotgun (WGS) entry which is preliminary data.</text>
</comment>
<sequence length="312" mass="33341">MLGRVRAALVAVVAAASAVPAAAEPAPPLQKLDGWLNSKPLTLDALKGKVVLIDFWTYACVNCVRTLPTLVKWHEAYKDKGLVILGVHTPEFAFERDPGNVARAVARFGIGYPVAQDNAYGTWRAFRARAWPTTVLIDKDGQIALRHEGEGGYDAVETKIAELLAATSAGATPAAEANRAATPEIHLGLIRVDRLASPETPAAGPQAYTRPASLPANAFALQGRWRLEPESAALEQDGGTIALRFTAAKAHLVASSAEPVELEIEVDGVAQPPVRVGEARLYTLFDSDEGRERTLILRAPKAGFKAFSFSFG</sequence>
<dbReference type="InterPro" id="IPR036249">
    <property type="entry name" value="Thioredoxin-like_sf"/>
</dbReference>
<feature type="domain" description="Thioredoxin" evidence="2">
    <location>
        <begin position="18"/>
        <end position="165"/>
    </location>
</feature>
<dbReference type="RefSeq" id="WP_378774448.1">
    <property type="nucleotide sequence ID" value="NZ_JBHTMX010000019.1"/>
</dbReference>
<dbReference type="Pfam" id="PF17991">
    <property type="entry name" value="Thioredoxin_10"/>
    <property type="match status" value="1"/>
</dbReference>
<dbReference type="Gene3D" id="2.60.120.260">
    <property type="entry name" value="Galactose-binding domain-like"/>
    <property type="match status" value="1"/>
</dbReference>
<dbReference type="PANTHER" id="PTHR42852">
    <property type="entry name" value="THIOL:DISULFIDE INTERCHANGE PROTEIN DSBE"/>
    <property type="match status" value="1"/>
</dbReference>
<keyword evidence="1" id="KW-0732">Signal</keyword>
<evidence type="ECO:0000313" key="4">
    <source>
        <dbReference type="Proteomes" id="UP001597171"/>
    </source>
</evidence>
<name>A0ABW3Z4R7_9HYPH</name>
<dbReference type="Gene3D" id="3.40.30.10">
    <property type="entry name" value="Glutaredoxin"/>
    <property type="match status" value="1"/>
</dbReference>
<accession>A0ABW3Z4R7</accession>
<proteinExistence type="predicted"/>
<dbReference type="InterPro" id="IPR041017">
    <property type="entry name" value="Thioredoxin_10"/>
</dbReference>
<dbReference type="SUPFAM" id="SSF52833">
    <property type="entry name" value="Thioredoxin-like"/>
    <property type="match status" value="1"/>
</dbReference>
<dbReference type="Pfam" id="PF08534">
    <property type="entry name" value="Redoxin"/>
    <property type="match status" value="1"/>
</dbReference>
<dbReference type="EMBL" id="JBHTMX010000019">
    <property type="protein sequence ID" value="MFD1331245.1"/>
    <property type="molecule type" value="Genomic_DNA"/>
</dbReference>
<dbReference type="InterPro" id="IPR013740">
    <property type="entry name" value="Redoxin"/>
</dbReference>
<evidence type="ECO:0000256" key="1">
    <source>
        <dbReference type="SAM" id="SignalP"/>
    </source>
</evidence>
<gene>
    <name evidence="3" type="ORF">ACFQ4O_04470</name>
</gene>
<reference evidence="4" key="1">
    <citation type="journal article" date="2019" name="Int. J. Syst. Evol. Microbiol.">
        <title>The Global Catalogue of Microorganisms (GCM) 10K type strain sequencing project: providing services to taxonomists for standard genome sequencing and annotation.</title>
        <authorList>
            <consortium name="The Broad Institute Genomics Platform"/>
            <consortium name="The Broad Institute Genome Sequencing Center for Infectious Disease"/>
            <person name="Wu L."/>
            <person name="Ma J."/>
        </authorList>
    </citation>
    <scope>NUCLEOTIDE SEQUENCE [LARGE SCALE GENOMIC DNA]</scope>
    <source>
        <strain evidence="4">CCUG 61696</strain>
    </source>
</reference>
<dbReference type="InterPro" id="IPR013766">
    <property type="entry name" value="Thioredoxin_domain"/>
</dbReference>
<keyword evidence="4" id="KW-1185">Reference proteome</keyword>
<protein>
    <submittedName>
        <fullName evidence="3">Redoxin family protein</fullName>
    </submittedName>
</protein>
<evidence type="ECO:0000259" key="2">
    <source>
        <dbReference type="PROSITE" id="PS51352"/>
    </source>
</evidence>
<feature type="chain" id="PRO_5046125944" evidence="1">
    <location>
        <begin position="24"/>
        <end position="312"/>
    </location>
</feature>
<dbReference type="PROSITE" id="PS51352">
    <property type="entry name" value="THIOREDOXIN_2"/>
    <property type="match status" value="1"/>
</dbReference>
<dbReference type="Proteomes" id="UP001597171">
    <property type="component" value="Unassembled WGS sequence"/>
</dbReference>